<feature type="chain" id="PRO_5003042636" description="Chitin-binding type-4 domain-containing protein" evidence="1">
    <location>
        <begin position="22"/>
        <end position="164"/>
    </location>
</feature>
<feature type="signal peptide" evidence="1">
    <location>
        <begin position="1"/>
        <end position="21"/>
    </location>
</feature>
<accession>D3BNE6</accession>
<dbReference type="PANTHER" id="PTHR37916">
    <property type="entry name" value="CHITIN-BINDING TYPE-4 DOMAIN-CONTAINING PROTEIN"/>
    <property type="match status" value="1"/>
</dbReference>
<dbReference type="EMBL" id="ADBJ01000044">
    <property type="protein sequence ID" value="EFA76806.1"/>
    <property type="molecule type" value="Genomic_DNA"/>
</dbReference>
<dbReference type="OMA" id="DFNAWDM"/>
<evidence type="ECO:0000313" key="2">
    <source>
        <dbReference type="EMBL" id="EFA76806.1"/>
    </source>
</evidence>
<protein>
    <recommendedName>
        <fullName evidence="4">Chitin-binding type-4 domain-containing protein</fullName>
    </recommendedName>
</protein>
<name>D3BNE6_HETP5</name>
<evidence type="ECO:0008006" key="4">
    <source>
        <dbReference type="Google" id="ProtNLM"/>
    </source>
</evidence>
<evidence type="ECO:0000313" key="3">
    <source>
        <dbReference type="Proteomes" id="UP000001396"/>
    </source>
</evidence>
<dbReference type="PANTHER" id="PTHR37916:SF2">
    <property type="entry name" value="CHITIN-BINDING TYPE-4 DOMAIN-CONTAINING PROTEIN"/>
    <property type="match status" value="1"/>
</dbReference>
<dbReference type="Proteomes" id="UP000001396">
    <property type="component" value="Unassembled WGS sequence"/>
</dbReference>
<dbReference type="GeneID" id="31365033"/>
<dbReference type="RefSeq" id="XP_020428938.1">
    <property type="nucleotide sequence ID" value="XM_020580351.1"/>
</dbReference>
<reference evidence="2 3" key="1">
    <citation type="journal article" date="2011" name="Genome Res.">
        <title>Phylogeny-wide analysis of social amoeba genomes highlights ancient origins for complex intercellular communication.</title>
        <authorList>
            <person name="Heidel A.J."/>
            <person name="Lawal H.M."/>
            <person name="Felder M."/>
            <person name="Schilde C."/>
            <person name="Helps N.R."/>
            <person name="Tunggal B."/>
            <person name="Rivero F."/>
            <person name="John U."/>
            <person name="Schleicher M."/>
            <person name="Eichinger L."/>
            <person name="Platzer M."/>
            <person name="Noegel A.A."/>
            <person name="Schaap P."/>
            <person name="Gloeckner G."/>
        </authorList>
    </citation>
    <scope>NUCLEOTIDE SEQUENCE [LARGE SCALE GENOMIC DNA]</scope>
    <source>
        <strain evidence="3">ATCC 26659 / Pp 5 / PN500</strain>
    </source>
</reference>
<proteinExistence type="predicted"/>
<gene>
    <name evidence="2" type="ORF">PPL_09558</name>
</gene>
<evidence type="ECO:0000256" key="1">
    <source>
        <dbReference type="SAM" id="SignalP"/>
    </source>
</evidence>
<dbReference type="AlphaFoldDB" id="D3BNE6"/>
<keyword evidence="1" id="KW-0732">Signal</keyword>
<sequence length="164" mass="18034">MRSSIIAISLLLIVTIAKINGHLCILDPPQRGAKLPSPLYAGDNNCYKIASNCGGVAAGSPVASYRAGSYQTITFQQNYNHWFPSNIGYMDVAISYAGDNGQYQTLYSMQDFNAWDMVSQTNLSVPVTFPKTKCTSCVLRVRYISNNSGEPNPDFYQCSDITLH</sequence>
<organism evidence="2 3">
    <name type="scientific">Heterostelium pallidum (strain ATCC 26659 / Pp 5 / PN500)</name>
    <name type="common">Cellular slime mold</name>
    <name type="synonym">Polysphondylium pallidum</name>
    <dbReference type="NCBI Taxonomy" id="670386"/>
    <lineage>
        <taxon>Eukaryota</taxon>
        <taxon>Amoebozoa</taxon>
        <taxon>Evosea</taxon>
        <taxon>Eumycetozoa</taxon>
        <taxon>Dictyostelia</taxon>
        <taxon>Acytosteliales</taxon>
        <taxon>Acytosteliaceae</taxon>
        <taxon>Heterostelium</taxon>
    </lineage>
</organism>
<dbReference type="InParanoid" id="D3BNE6"/>
<comment type="caution">
    <text evidence="2">The sequence shown here is derived from an EMBL/GenBank/DDBJ whole genome shotgun (WGS) entry which is preliminary data.</text>
</comment>
<keyword evidence="3" id="KW-1185">Reference proteome</keyword>